<dbReference type="SMART" id="SM00731">
    <property type="entry name" value="SprT"/>
    <property type="match status" value="1"/>
</dbReference>
<dbReference type="InterPro" id="IPR006640">
    <property type="entry name" value="SprT-like_domain"/>
</dbReference>
<gene>
    <name evidence="2" type="ORF">MNBD_GAMMA05-399</name>
</gene>
<dbReference type="GO" id="GO:0006950">
    <property type="term" value="P:response to stress"/>
    <property type="evidence" value="ECO:0007669"/>
    <property type="project" value="UniProtKB-ARBA"/>
</dbReference>
<sequence length="187" mass="21918">MNESPALIQPLTKEKQQLVIDQTHAYIAQAVKLYNIKNKPLDIIFNLKGRTSGMYRVSYHLGQYNREIRYNPYIFSKYFEDSFNSTVPHEVAHYISDIIYGLNNIKPHGEEWKTIMLDFNADAAVTADYDLTGIPQKKLSSFTYQCSCREHQLSSIRHNKINKKRFKYYCNYCKKLLHFKEPASSFA</sequence>
<dbReference type="AlphaFoldDB" id="A0A3B0WC81"/>
<dbReference type="EMBL" id="UOFE01000034">
    <property type="protein sequence ID" value="VAW53495.1"/>
    <property type="molecule type" value="Genomic_DNA"/>
</dbReference>
<name>A0A3B0WC81_9ZZZZ</name>
<evidence type="ECO:0000259" key="1">
    <source>
        <dbReference type="SMART" id="SM00731"/>
    </source>
</evidence>
<accession>A0A3B0WC81</accession>
<evidence type="ECO:0000313" key="2">
    <source>
        <dbReference type="EMBL" id="VAW53495.1"/>
    </source>
</evidence>
<protein>
    <recommendedName>
        <fullName evidence="1">SprT-like domain-containing protein</fullName>
    </recommendedName>
</protein>
<dbReference type="PANTHER" id="PTHR38773:SF1">
    <property type="entry name" value="PROTEIN SPRT"/>
    <property type="match status" value="1"/>
</dbReference>
<dbReference type="Pfam" id="PF10263">
    <property type="entry name" value="SprT-like"/>
    <property type="match status" value="1"/>
</dbReference>
<feature type="domain" description="SprT-like" evidence="1">
    <location>
        <begin position="21"/>
        <end position="180"/>
    </location>
</feature>
<proteinExistence type="predicted"/>
<dbReference type="PANTHER" id="PTHR38773">
    <property type="entry name" value="PROTEIN SPRT"/>
    <property type="match status" value="1"/>
</dbReference>
<organism evidence="2">
    <name type="scientific">hydrothermal vent metagenome</name>
    <dbReference type="NCBI Taxonomy" id="652676"/>
    <lineage>
        <taxon>unclassified sequences</taxon>
        <taxon>metagenomes</taxon>
        <taxon>ecological metagenomes</taxon>
    </lineage>
</organism>
<reference evidence="2" key="1">
    <citation type="submission" date="2018-06" db="EMBL/GenBank/DDBJ databases">
        <authorList>
            <person name="Zhirakovskaya E."/>
        </authorList>
    </citation>
    <scope>NUCLEOTIDE SEQUENCE</scope>
</reference>